<evidence type="ECO:0000256" key="5">
    <source>
        <dbReference type="ARBA" id="ARBA00022679"/>
    </source>
</evidence>
<evidence type="ECO:0000256" key="3">
    <source>
        <dbReference type="ARBA" id="ARBA00022475"/>
    </source>
</evidence>
<accession>A0A975JY99</accession>
<dbReference type="Gene3D" id="3.40.1000.70">
    <property type="entry name" value="PknH-like extracellular domain"/>
    <property type="match status" value="1"/>
</dbReference>
<dbReference type="GO" id="GO:0005886">
    <property type="term" value="C:plasma membrane"/>
    <property type="evidence" value="ECO:0007669"/>
    <property type="project" value="UniProtKB-SubCell"/>
</dbReference>
<name>A0A975JY99_9MYCO</name>
<dbReference type="EMBL" id="CP046600">
    <property type="protein sequence ID" value="QUR67921.1"/>
    <property type="molecule type" value="Genomic_DNA"/>
</dbReference>
<dbReference type="PANTHER" id="PTHR43289:SF6">
    <property type="entry name" value="SERINE_THREONINE-PROTEIN KINASE NEKL-3"/>
    <property type="match status" value="1"/>
</dbReference>
<dbReference type="AlphaFoldDB" id="A0A975JY99"/>
<dbReference type="PANTHER" id="PTHR43289">
    <property type="entry name" value="MITOGEN-ACTIVATED PROTEIN KINASE KINASE KINASE 20-RELATED"/>
    <property type="match status" value="1"/>
</dbReference>
<keyword evidence="4" id="KW-0723">Serine/threonine-protein kinase</keyword>
<comment type="subcellular location">
    <subcellularLocation>
        <location evidence="1">Cell membrane</location>
        <topology evidence="1">Single-pass membrane protein</topology>
    </subcellularLocation>
</comment>
<evidence type="ECO:0000256" key="12">
    <source>
        <dbReference type="ARBA" id="ARBA00047899"/>
    </source>
</evidence>
<evidence type="ECO:0000256" key="7">
    <source>
        <dbReference type="ARBA" id="ARBA00022741"/>
    </source>
</evidence>
<evidence type="ECO:0000256" key="4">
    <source>
        <dbReference type="ARBA" id="ARBA00022527"/>
    </source>
</evidence>
<dbReference type="Gene3D" id="3.30.200.20">
    <property type="entry name" value="Phosphorylase Kinase, domain 1"/>
    <property type="match status" value="1"/>
</dbReference>
<dbReference type="Gene3D" id="1.10.510.10">
    <property type="entry name" value="Transferase(Phosphotransferase) domain 1"/>
    <property type="match status" value="1"/>
</dbReference>
<keyword evidence="18" id="KW-1185">Reference proteome</keyword>
<keyword evidence="3" id="KW-1003">Cell membrane</keyword>
<organism evidence="17 18">
    <name type="scientific">Mycobacterium spongiae</name>
    <dbReference type="NCBI Taxonomy" id="886343"/>
    <lineage>
        <taxon>Bacteria</taxon>
        <taxon>Bacillati</taxon>
        <taxon>Actinomycetota</taxon>
        <taxon>Actinomycetes</taxon>
        <taxon>Mycobacteriales</taxon>
        <taxon>Mycobacteriaceae</taxon>
        <taxon>Mycobacterium</taxon>
    </lineage>
</organism>
<dbReference type="SUPFAM" id="SSF56112">
    <property type="entry name" value="Protein kinase-like (PK-like)"/>
    <property type="match status" value="1"/>
</dbReference>
<dbReference type="SMART" id="SM00220">
    <property type="entry name" value="S_TKc"/>
    <property type="match status" value="1"/>
</dbReference>
<feature type="domain" description="Protein kinase" evidence="16">
    <location>
        <begin position="14"/>
        <end position="275"/>
    </location>
</feature>
<dbReference type="PROSITE" id="PS00108">
    <property type="entry name" value="PROTEIN_KINASE_ST"/>
    <property type="match status" value="1"/>
</dbReference>
<dbReference type="FunFam" id="1.10.510.10:FF:000021">
    <property type="entry name" value="Serine/threonine protein kinase"/>
    <property type="match status" value="1"/>
</dbReference>
<feature type="transmembrane region" description="Helical" evidence="15">
    <location>
        <begin position="341"/>
        <end position="361"/>
    </location>
</feature>
<evidence type="ECO:0000256" key="9">
    <source>
        <dbReference type="ARBA" id="ARBA00022840"/>
    </source>
</evidence>
<dbReference type="KEGG" id="mspg:F6B93_13140"/>
<evidence type="ECO:0000256" key="13">
    <source>
        <dbReference type="ARBA" id="ARBA00048679"/>
    </source>
</evidence>
<evidence type="ECO:0000313" key="18">
    <source>
        <dbReference type="Proteomes" id="UP000682202"/>
    </source>
</evidence>
<dbReference type="InterPro" id="IPR011009">
    <property type="entry name" value="Kinase-like_dom_sf"/>
</dbReference>
<dbReference type="GO" id="GO:0004674">
    <property type="term" value="F:protein serine/threonine kinase activity"/>
    <property type="evidence" value="ECO:0007669"/>
    <property type="project" value="UniProtKB-KW"/>
</dbReference>
<evidence type="ECO:0000256" key="11">
    <source>
        <dbReference type="ARBA" id="ARBA00023136"/>
    </source>
</evidence>
<evidence type="ECO:0000256" key="6">
    <source>
        <dbReference type="ARBA" id="ARBA00022692"/>
    </source>
</evidence>
<feature type="region of interest" description="Disordered" evidence="14">
    <location>
        <begin position="287"/>
        <end position="332"/>
    </location>
</feature>
<evidence type="ECO:0000256" key="15">
    <source>
        <dbReference type="SAM" id="Phobius"/>
    </source>
</evidence>
<evidence type="ECO:0000256" key="10">
    <source>
        <dbReference type="ARBA" id="ARBA00022989"/>
    </source>
</evidence>
<dbReference type="CDD" id="cd14014">
    <property type="entry name" value="STKc_PknB_like"/>
    <property type="match status" value="1"/>
</dbReference>
<dbReference type="Proteomes" id="UP000682202">
    <property type="component" value="Chromosome"/>
</dbReference>
<dbReference type="EC" id="2.7.11.1" evidence="2"/>
<evidence type="ECO:0000313" key="17">
    <source>
        <dbReference type="EMBL" id="QUR67921.1"/>
    </source>
</evidence>
<dbReference type="RefSeq" id="WP_211695493.1">
    <property type="nucleotide sequence ID" value="NZ_CP046600.1"/>
</dbReference>
<evidence type="ECO:0000256" key="1">
    <source>
        <dbReference type="ARBA" id="ARBA00004162"/>
    </source>
</evidence>
<keyword evidence="8 17" id="KW-0418">Kinase</keyword>
<evidence type="ECO:0000256" key="2">
    <source>
        <dbReference type="ARBA" id="ARBA00012513"/>
    </source>
</evidence>
<feature type="compositionally biased region" description="Low complexity" evidence="14">
    <location>
        <begin position="365"/>
        <end position="386"/>
    </location>
</feature>
<reference evidence="17" key="1">
    <citation type="submission" date="2019-12" db="EMBL/GenBank/DDBJ databases">
        <title>Mycobacterium spongiae sp. nov.</title>
        <authorList>
            <person name="Stinear T."/>
        </authorList>
    </citation>
    <scope>NUCLEOTIDE SEQUENCE</scope>
    <source>
        <strain evidence="17">FSD4b-SM</strain>
    </source>
</reference>
<dbReference type="Pfam" id="PF14032">
    <property type="entry name" value="PknH_C"/>
    <property type="match status" value="1"/>
</dbReference>
<dbReference type="PROSITE" id="PS50011">
    <property type="entry name" value="PROTEIN_KINASE_DOM"/>
    <property type="match status" value="1"/>
</dbReference>
<dbReference type="GO" id="GO:0080090">
    <property type="term" value="P:regulation of primary metabolic process"/>
    <property type="evidence" value="ECO:0007669"/>
    <property type="project" value="UniProtKB-ARBA"/>
</dbReference>
<dbReference type="GO" id="GO:0005524">
    <property type="term" value="F:ATP binding"/>
    <property type="evidence" value="ECO:0007669"/>
    <property type="project" value="UniProtKB-KW"/>
</dbReference>
<comment type="catalytic activity">
    <reaction evidence="12">
        <text>L-threonyl-[protein] + ATP = O-phospho-L-threonyl-[protein] + ADP + H(+)</text>
        <dbReference type="Rhea" id="RHEA:46608"/>
        <dbReference type="Rhea" id="RHEA-COMP:11060"/>
        <dbReference type="Rhea" id="RHEA-COMP:11605"/>
        <dbReference type="ChEBI" id="CHEBI:15378"/>
        <dbReference type="ChEBI" id="CHEBI:30013"/>
        <dbReference type="ChEBI" id="CHEBI:30616"/>
        <dbReference type="ChEBI" id="CHEBI:61977"/>
        <dbReference type="ChEBI" id="CHEBI:456216"/>
        <dbReference type="EC" id="2.7.11.1"/>
    </reaction>
</comment>
<dbReference type="InterPro" id="IPR008271">
    <property type="entry name" value="Ser/Thr_kinase_AS"/>
</dbReference>
<comment type="catalytic activity">
    <reaction evidence="13">
        <text>L-seryl-[protein] + ATP = O-phospho-L-seryl-[protein] + ADP + H(+)</text>
        <dbReference type="Rhea" id="RHEA:17989"/>
        <dbReference type="Rhea" id="RHEA-COMP:9863"/>
        <dbReference type="Rhea" id="RHEA-COMP:11604"/>
        <dbReference type="ChEBI" id="CHEBI:15378"/>
        <dbReference type="ChEBI" id="CHEBI:29999"/>
        <dbReference type="ChEBI" id="CHEBI:30616"/>
        <dbReference type="ChEBI" id="CHEBI:83421"/>
        <dbReference type="ChEBI" id="CHEBI:456216"/>
        <dbReference type="EC" id="2.7.11.1"/>
    </reaction>
</comment>
<gene>
    <name evidence="17" type="ORF">F6B93_13140</name>
</gene>
<dbReference type="Pfam" id="PF00069">
    <property type="entry name" value="Pkinase"/>
    <property type="match status" value="1"/>
</dbReference>
<evidence type="ECO:0000259" key="16">
    <source>
        <dbReference type="PROSITE" id="PS50011"/>
    </source>
</evidence>
<evidence type="ECO:0000256" key="8">
    <source>
        <dbReference type="ARBA" id="ARBA00022777"/>
    </source>
</evidence>
<keyword evidence="5" id="KW-0808">Transferase</keyword>
<dbReference type="InterPro" id="IPR000719">
    <property type="entry name" value="Prot_kinase_dom"/>
</dbReference>
<evidence type="ECO:0000256" key="14">
    <source>
        <dbReference type="SAM" id="MobiDB-lite"/>
    </source>
</evidence>
<keyword evidence="10 15" id="KW-1133">Transmembrane helix</keyword>
<keyword evidence="11 15" id="KW-0472">Membrane</keyword>
<keyword evidence="7" id="KW-0547">Nucleotide-binding</keyword>
<dbReference type="InterPro" id="IPR026954">
    <property type="entry name" value="PknH-like_Extracell"/>
</dbReference>
<protein>
    <recommendedName>
        <fullName evidence="2">non-specific serine/threonine protein kinase</fullName>
        <ecNumber evidence="2">2.7.11.1</ecNumber>
    </recommendedName>
</protein>
<keyword evidence="9" id="KW-0067">ATP-binding</keyword>
<keyword evidence="6 15" id="KW-0812">Transmembrane</keyword>
<feature type="region of interest" description="Disordered" evidence="14">
    <location>
        <begin position="365"/>
        <end position="393"/>
    </location>
</feature>
<feature type="compositionally biased region" description="Pro residues" evidence="14">
    <location>
        <begin position="318"/>
        <end position="330"/>
    </location>
</feature>
<sequence>MAAVLSVGSVFAGYRVEQALGAGGMGTVYRVRNPDLPRSEALKVLDAELSRDPDFRARFVREADVAAGLDHPNIVSVYQRGQFDGKLWIAMQFIDGCNADDALRAAMMPATRAVYVVGEVAKALDYAHQRGVVHRDIKPANFLLSGSAAGDERVLLSDFGIARALGDTGLTSTGSVLATLAYAAPEVLAGQGSDGRADLYSLGCSLFRLLTGEAPYSVGGGAAAVIAAHLHQPPPTVSDRVPGLPPAMDAVIATAMAKDPARRFASARELAHAAAVALHEGRIVSPAAPGPGPHGIPASATPSLPRWQHPVGPETAMAPPPAHAWPPGLPSPARRPRHLRGVIAAVAVTVVLISAAITSLITTSHSPRTTTKTGTTAPSPTASTTPRRPPIVTQSRLPGLLPSLDEVKNFLGNQNLIAQQPSFQPIAAEVAADPTECLPTIAGGDPSEYEMQTTIGYYGSAIGEPQGEAMVPQVSQVVLAFRDAAAAQRQLANSLSVWRKCGGSTMTLLGEPSKPRHIGLSISVPEDAENGITTLILIAQGNLATIRSDRAIAAKDNVLVDIAVQMKNTDRGQQAVLGITNYILSKIPG</sequence>
<dbReference type="InterPro" id="IPR038232">
    <property type="entry name" value="PknH-like_Extracell_sf"/>
</dbReference>
<proteinExistence type="predicted"/>